<evidence type="ECO:0000313" key="1">
    <source>
        <dbReference type="EMBL" id="KKP44095.1"/>
    </source>
</evidence>
<accession>A0A0G0BYY6</accession>
<dbReference type="AlphaFoldDB" id="A0A0G0BYY6"/>
<reference evidence="1 2" key="1">
    <citation type="journal article" date="2015" name="Nature">
        <title>rRNA introns, odd ribosomes, and small enigmatic genomes across a large radiation of phyla.</title>
        <authorList>
            <person name="Brown C.T."/>
            <person name="Hug L.A."/>
            <person name="Thomas B.C."/>
            <person name="Sharon I."/>
            <person name="Castelle C.J."/>
            <person name="Singh A."/>
            <person name="Wilkins M.J."/>
            <person name="Williams K.H."/>
            <person name="Banfield J.F."/>
        </authorList>
    </citation>
    <scope>NUCLEOTIDE SEQUENCE [LARGE SCALE GENOMIC DNA]</scope>
</reference>
<organism evidence="1 2">
    <name type="scientific">candidate division WS6 bacterium GW2011_GWC1_33_20</name>
    <dbReference type="NCBI Taxonomy" id="1619089"/>
    <lineage>
        <taxon>Bacteria</taxon>
        <taxon>Candidatus Dojkabacteria</taxon>
    </lineage>
</organism>
<name>A0A0G0BYY6_9BACT</name>
<dbReference type="PATRIC" id="fig|1619089.3.peg.320"/>
<comment type="caution">
    <text evidence="1">The sequence shown here is derived from an EMBL/GenBank/DDBJ whole genome shotgun (WGS) entry which is preliminary data.</text>
</comment>
<dbReference type="EMBL" id="LBOV01000006">
    <property type="protein sequence ID" value="KKP44095.1"/>
    <property type="molecule type" value="Genomic_DNA"/>
</dbReference>
<proteinExistence type="predicted"/>
<protein>
    <submittedName>
        <fullName evidence="1">Uncharacterized protein</fullName>
    </submittedName>
</protein>
<evidence type="ECO:0000313" key="2">
    <source>
        <dbReference type="Proteomes" id="UP000034302"/>
    </source>
</evidence>
<dbReference type="Proteomes" id="UP000034302">
    <property type="component" value="Unassembled WGS sequence"/>
</dbReference>
<gene>
    <name evidence="1" type="ORF">UR34_C0006G0016</name>
</gene>
<sequence>MSQDTHFKIIEGFIPVLLSAPHVHAHRRPSLTLSYKQGEPLTDYIVEQICLMTGAWGIIQTDQTDFDPNYHKLEENPYKEAVLELVEKGKVKKFVDIHGLNPQYEYDLGIYYPSKFFKSICLADDVCRGVDKRTLRGINSCVFRFDNDNRESLGEFVASKLRVPSVQVEIAKYIREKEELRKPFIENLAAVLRV</sequence>